<evidence type="ECO:0000256" key="3">
    <source>
        <dbReference type="ARBA" id="ARBA00022475"/>
    </source>
</evidence>
<organism evidence="8 9">
    <name type="scientific">Flexistipes sinusarabici</name>
    <dbReference type="NCBI Taxonomy" id="2352"/>
    <lineage>
        <taxon>Bacteria</taxon>
        <taxon>Pseudomonadati</taxon>
        <taxon>Deferribacterota</taxon>
        <taxon>Deferribacteres</taxon>
        <taxon>Deferribacterales</taxon>
        <taxon>Flexistipitaceae</taxon>
        <taxon>Flexistipes</taxon>
    </lineage>
</organism>
<evidence type="ECO:0000256" key="6">
    <source>
        <dbReference type="ARBA" id="ARBA00023136"/>
    </source>
</evidence>
<evidence type="ECO:0000256" key="7">
    <source>
        <dbReference type="SAM" id="Phobius"/>
    </source>
</evidence>
<dbReference type="RefSeq" id="WP_273265691.1">
    <property type="nucleotide sequence ID" value="NZ_JAAZVV010000032.1"/>
</dbReference>
<feature type="transmembrane region" description="Helical" evidence="7">
    <location>
        <begin position="367"/>
        <end position="384"/>
    </location>
</feature>
<dbReference type="Gene3D" id="1.20.1630.10">
    <property type="entry name" value="Formate dehydrogenase/DMSO reductase domain"/>
    <property type="match status" value="1"/>
</dbReference>
<sequence>MTTHTEKVSNVAGKTLTTSLIVLGLILLGIGGYASLQVFLQGHEAVYAVNREVPWGLLIATYAYFVITSTGLAFIGGLGHAFGFEKYSKMSKRIVVMAFVILLAGFTQIGMEIGHPIRLMIYLILSPNLSAPIVWMGVFYGIELVILAVELYIIFKPNKKESDHNTAKIVGFFALLVGVLATSNLGYVFGSLNARPFYHGVYFSIFLVISGITAGAALLLAIHNIIYKFKVPESLHSSMKALGKLMGAGIGVMIFLYLWKILSSLYTQPGDSYLAAKALLTGPLSMNFWVGELLLAVVLPLAIIVFSKASNMKALGIAGIIFMVGLFFTRYDFIVAGQLPPMREGLAGSGVHTVNGLAQYSPSAVEWMIFALGWGVFLVLYFLAERFLILDTKEH</sequence>
<evidence type="ECO:0000256" key="2">
    <source>
        <dbReference type="ARBA" id="ARBA00008929"/>
    </source>
</evidence>
<evidence type="ECO:0000256" key="1">
    <source>
        <dbReference type="ARBA" id="ARBA00004651"/>
    </source>
</evidence>
<comment type="similarity">
    <text evidence="2">Belongs to the NrfD family.</text>
</comment>
<feature type="transmembrane region" description="Helical" evidence="7">
    <location>
        <begin position="59"/>
        <end position="82"/>
    </location>
</feature>
<feature type="transmembrane region" description="Helical" evidence="7">
    <location>
        <begin position="201"/>
        <end position="222"/>
    </location>
</feature>
<dbReference type="PANTHER" id="PTHR34856:SF2">
    <property type="entry name" value="PROTEIN NRFD"/>
    <property type="match status" value="1"/>
</dbReference>
<gene>
    <name evidence="8" type="ORF">DHM44_02500</name>
</gene>
<keyword evidence="5 7" id="KW-1133">Transmembrane helix</keyword>
<keyword evidence="3" id="KW-1003">Cell membrane</keyword>
<proteinExistence type="inferred from homology"/>
<accession>A0A3D5Q9K2</accession>
<comment type="caution">
    <text evidence="8">The sequence shown here is derived from an EMBL/GenBank/DDBJ whole genome shotgun (WGS) entry which is preliminary data.</text>
</comment>
<dbReference type="AlphaFoldDB" id="A0A3D5Q9K2"/>
<dbReference type="PANTHER" id="PTHR34856">
    <property type="entry name" value="PROTEIN NRFD"/>
    <property type="match status" value="1"/>
</dbReference>
<dbReference type="InterPro" id="IPR052049">
    <property type="entry name" value="Electron_transfer_protein"/>
</dbReference>
<keyword evidence="4 7" id="KW-0812">Transmembrane</keyword>
<comment type="subcellular location">
    <subcellularLocation>
        <location evidence="1">Cell membrane</location>
        <topology evidence="1">Multi-pass membrane protein</topology>
    </subcellularLocation>
</comment>
<feature type="transmembrane region" description="Helical" evidence="7">
    <location>
        <begin position="314"/>
        <end position="333"/>
    </location>
</feature>
<evidence type="ECO:0000256" key="4">
    <source>
        <dbReference type="ARBA" id="ARBA00022692"/>
    </source>
</evidence>
<dbReference type="GO" id="GO:0005886">
    <property type="term" value="C:plasma membrane"/>
    <property type="evidence" value="ECO:0007669"/>
    <property type="project" value="UniProtKB-SubCell"/>
</dbReference>
<feature type="transmembrane region" description="Helical" evidence="7">
    <location>
        <begin position="94"/>
        <end position="113"/>
    </location>
</feature>
<evidence type="ECO:0000313" key="9">
    <source>
        <dbReference type="Proteomes" id="UP000262325"/>
    </source>
</evidence>
<evidence type="ECO:0000256" key="5">
    <source>
        <dbReference type="ARBA" id="ARBA00022989"/>
    </source>
</evidence>
<dbReference type="EMBL" id="DPPF01000054">
    <property type="protein sequence ID" value="HCW92531.1"/>
    <property type="molecule type" value="Genomic_DNA"/>
</dbReference>
<name>A0A3D5Q9K2_FLESI</name>
<feature type="transmembrane region" description="Helical" evidence="7">
    <location>
        <begin position="286"/>
        <end position="307"/>
    </location>
</feature>
<evidence type="ECO:0000313" key="8">
    <source>
        <dbReference type="EMBL" id="HCW92531.1"/>
    </source>
</evidence>
<dbReference type="Proteomes" id="UP000262325">
    <property type="component" value="Unassembled WGS sequence"/>
</dbReference>
<feature type="transmembrane region" description="Helical" evidence="7">
    <location>
        <begin position="167"/>
        <end position="189"/>
    </location>
</feature>
<dbReference type="InterPro" id="IPR005614">
    <property type="entry name" value="NrfD-like"/>
</dbReference>
<feature type="transmembrane region" description="Helical" evidence="7">
    <location>
        <begin position="133"/>
        <end position="155"/>
    </location>
</feature>
<reference evidence="8 9" key="1">
    <citation type="journal article" date="2018" name="Nat. Biotechnol.">
        <title>A standardized bacterial taxonomy based on genome phylogeny substantially revises the tree of life.</title>
        <authorList>
            <person name="Parks D.H."/>
            <person name="Chuvochina M."/>
            <person name="Waite D.W."/>
            <person name="Rinke C."/>
            <person name="Skarshewski A."/>
            <person name="Chaumeil P.A."/>
            <person name="Hugenholtz P."/>
        </authorList>
    </citation>
    <scope>NUCLEOTIDE SEQUENCE [LARGE SCALE GENOMIC DNA]</scope>
    <source>
        <strain evidence="8">UBA8672</strain>
    </source>
</reference>
<protein>
    <submittedName>
        <fullName evidence="8">Molybdopterin oxidoreductase</fullName>
    </submittedName>
</protein>
<dbReference type="Pfam" id="PF03916">
    <property type="entry name" value="NrfD"/>
    <property type="match status" value="1"/>
</dbReference>
<keyword evidence="6 7" id="KW-0472">Membrane</keyword>
<feature type="transmembrane region" description="Helical" evidence="7">
    <location>
        <begin position="20"/>
        <end position="39"/>
    </location>
</feature>
<feature type="transmembrane region" description="Helical" evidence="7">
    <location>
        <begin position="242"/>
        <end position="266"/>
    </location>
</feature>